<evidence type="ECO:0000256" key="1">
    <source>
        <dbReference type="ARBA" id="ARBA00004604"/>
    </source>
</evidence>
<dbReference type="InterPro" id="IPR049560">
    <property type="entry name" value="MeTrfase_RsmB-F_NOP2_cat"/>
</dbReference>
<feature type="region of interest" description="Disordered" evidence="10">
    <location>
        <begin position="518"/>
        <end position="542"/>
    </location>
</feature>
<dbReference type="PRINTS" id="PR02008">
    <property type="entry name" value="RCMTFAMILY"/>
</dbReference>
<feature type="domain" description="SAM-dependent MTase RsmB/NOP-type" evidence="11">
    <location>
        <begin position="221"/>
        <end position="510"/>
    </location>
</feature>
<dbReference type="Gene3D" id="3.30.70.1170">
    <property type="entry name" value="Sun protein, domain 3"/>
    <property type="match status" value="1"/>
</dbReference>
<feature type="region of interest" description="Disordered" evidence="10">
    <location>
        <begin position="562"/>
        <end position="641"/>
    </location>
</feature>
<dbReference type="Pfam" id="PF01189">
    <property type="entry name" value="Methyltr_RsmB-F"/>
    <property type="match status" value="1"/>
</dbReference>
<evidence type="ECO:0000256" key="6">
    <source>
        <dbReference type="ARBA" id="ARBA00022691"/>
    </source>
</evidence>
<dbReference type="PRINTS" id="PR02012">
    <property type="entry name" value="RCMTNOP2"/>
</dbReference>
<feature type="binding site" evidence="9">
    <location>
        <position position="364"/>
    </location>
    <ligand>
        <name>S-adenosyl-L-methionine</name>
        <dbReference type="ChEBI" id="CHEBI:59789"/>
    </ligand>
</feature>
<evidence type="ECO:0000256" key="9">
    <source>
        <dbReference type="PROSITE-ProRule" id="PRU01023"/>
    </source>
</evidence>
<accession>B8LRU4</accession>
<proteinExistence type="evidence at transcript level"/>
<keyword evidence="7 9" id="KW-0694">RNA-binding</keyword>
<evidence type="ECO:0000256" key="2">
    <source>
        <dbReference type="ARBA" id="ARBA00007494"/>
    </source>
</evidence>
<feature type="compositionally biased region" description="Basic residues" evidence="10">
    <location>
        <begin position="567"/>
        <end position="580"/>
    </location>
</feature>
<feature type="active site" description="Nucleophile" evidence="9">
    <location>
        <position position="440"/>
    </location>
</feature>
<dbReference type="EMBL" id="BT071432">
    <property type="protein sequence ID" value="ACN40892.1"/>
    <property type="molecule type" value="mRNA"/>
</dbReference>
<dbReference type="InterPro" id="IPR023273">
    <property type="entry name" value="RCMT_NOP2"/>
</dbReference>
<organism evidence="12">
    <name type="scientific">Picea sitchensis</name>
    <name type="common">Sitka spruce</name>
    <name type="synonym">Pinus sitchensis</name>
    <dbReference type="NCBI Taxonomy" id="3332"/>
    <lineage>
        <taxon>Eukaryota</taxon>
        <taxon>Viridiplantae</taxon>
        <taxon>Streptophyta</taxon>
        <taxon>Embryophyta</taxon>
        <taxon>Tracheophyta</taxon>
        <taxon>Spermatophyta</taxon>
        <taxon>Pinopsida</taxon>
        <taxon>Pinidae</taxon>
        <taxon>Conifers I</taxon>
        <taxon>Pinales</taxon>
        <taxon>Pinaceae</taxon>
        <taxon>Picea</taxon>
    </lineage>
</organism>
<dbReference type="GO" id="GO:0003723">
    <property type="term" value="F:RNA binding"/>
    <property type="evidence" value="ECO:0007669"/>
    <property type="project" value="UniProtKB-UniRule"/>
</dbReference>
<dbReference type="PANTHER" id="PTHR22807">
    <property type="entry name" value="NOP2 YEAST -RELATED NOL1/NOP2/FMU SUN DOMAIN-CONTAINING"/>
    <property type="match status" value="1"/>
</dbReference>
<reference evidence="12" key="1">
    <citation type="submission" date="2007-06" db="EMBL/GenBank/DDBJ databases">
        <title>Full length cDNA sequences from Sitka Spruce (Picea sitchensis).</title>
        <authorList>
            <person name="Ralph S.G."/>
            <person name="Chun H.E."/>
            <person name="Liao N."/>
            <person name="Ali J."/>
            <person name="Reid K."/>
            <person name="Kolosova N."/>
            <person name="Cooper N."/>
            <person name="Cullis C."/>
            <person name="Jancsik S."/>
            <person name="Moore R."/>
            <person name="Mayo M."/>
            <person name="Wagner S."/>
            <person name="Holt R.A."/>
            <person name="Jones S.J.M."/>
            <person name="Marra M.A."/>
            <person name="Ritland C.E."/>
            <person name="Ritland K."/>
            <person name="Bohlmann J."/>
        </authorList>
    </citation>
    <scope>NUCLEOTIDE SEQUENCE</scope>
    <source>
        <tissue evidence="12">Bark</tissue>
    </source>
</reference>
<feature type="compositionally biased region" description="Basic and acidic residues" evidence="10">
    <location>
        <begin position="106"/>
        <end position="120"/>
    </location>
</feature>
<dbReference type="InterPro" id="IPR029063">
    <property type="entry name" value="SAM-dependent_MTases_sf"/>
</dbReference>
<evidence type="ECO:0000256" key="3">
    <source>
        <dbReference type="ARBA" id="ARBA00022517"/>
    </source>
</evidence>
<keyword evidence="6 9" id="KW-0949">S-adenosyl-L-methionine</keyword>
<keyword evidence="4 9" id="KW-0489">Methyltransferase</keyword>
<keyword evidence="5 9" id="KW-0808">Transferase</keyword>
<evidence type="ECO:0000313" key="13">
    <source>
        <dbReference type="EMBL" id="ACN40892.1"/>
    </source>
</evidence>
<evidence type="ECO:0000256" key="8">
    <source>
        <dbReference type="ARBA" id="ARBA00023242"/>
    </source>
</evidence>
<dbReference type="InterPro" id="IPR023267">
    <property type="entry name" value="RCMT"/>
</dbReference>
<protein>
    <recommendedName>
        <fullName evidence="11">SAM-dependent MTase RsmB/NOP-type domain-containing protein</fullName>
    </recommendedName>
</protein>
<dbReference type="EMBL" id="EF678639">
    <property type="protein sequence ID" value="ABR18374.1"/>
    <property type="molecule type" value="mRNA"/>
</dbReference>
<dbReference type="InterPro" id="IPR001678">
    <property type="entry name" value="MeTrfase_RsmB-F_NOP2_dom"/>
</dbReference>
<comment type="subcellular location">
    <subcellularLocation>
        <location evidence="1">Nucleus</location>
        <location evidence="1">Nucleolus</location>
    </subcellularLocation>
</comment>
<evidence type="ECO:0000256" key="10">
    <source>
        <dbReference type="SAM" id="MobiDB-lite"/>
    </source>
</evidence>
<sequence>MAGLIRNKRKPGALQAPPKAKAKNKKNNTEQPHIDSVKVQNNKNKDLFDDEEDATLSVSEEEIHGFGSADDSSDAEPLRDDFIDGDLPSDGDSEERDSDEEEELDIEKKSRILDAEKEREQEDADAELQLNIQEEPDDFRLPTAQELEDEGKQPPDLQNLKRRIKEVVRVLSNFKALRQEGTTRKDYVNQLVADLSLYYGYNDYLVQTFLEMFPVAEVVELIEANEISRPTCLRTNTLKTRRRDLAGVLINRGVNLDPLGKWSKVGLIVYDSQVPIGATPEYMAGHYMLQSASSFLPVMALAPQEKERVLDMAAAPGGKTTYIAALMKNTGIIYANELKNSRLKSLSANIHRMGVTNSIICNYDGRELPKVLGLNSLDRVLLDAPCSGTGIIWKDENVKSKKSAEDIMKCAFLQKQLLLAAIDMVDAGSKSGGYLVYSTCSITVAENEAVVNYALSKRDVKVVPCGLDFGQHGFVRFREHRFHPSLEKTRRFYPHVHNMDGFFVAKLKKMSNTKPISKATEAGENIPNIVENKDGEINDGNIVTDQSERLYTETALINESSETKMIKANKHDKRQGKKKLPSKEEISKSREEKRKALRKAKSDGQEKEIEKEHGKLDESSEQLNETDTQAGRQLKRPKRQH</sequence>
<feature type="region of interest" description="Disordered" evidence="10">
    <location>
        <begin position="1"/>
        <end position="124"/>
    </location>
</feature>
<evidence type="ECO:0000256" key="7">
    <source>
        <dbReference type="ARBA" id="ARBA00022884"/>
    </source>
</evidence>
<comment type="similarity">
    <text evidence="2 9">Belongs to the class I-like SAM-binding methyltransferase superfamily. RsmB/NOP family.</text>
</comment>
<feature type="binding site" evidence="9">
    <location>
        <position position="383"/>
    </location>
    <ligand>
        <name>S-adenosyl-L-methionine</name>
        <dbReference type="ChEBI" id="CHEBI:59789"/>
    </ligand>
</feature>
<dbReference type="GO" id="GO:0070475">
    <property type="term" value="P:rRNA base methylation"/>
    <property type="evidence" value="ECO:0007669"/>
    <property type="project" value="TreeGrafter"/>
</dbReference>
<evidence type="ECO:0000313" key="12">
    <source>
        <dbReference type="EMBL" id="ABR18374.1"/>
    </source>
</evidence>
<feature type="compositionally biased region" description="Basic residues" evidence="10">
    <location>
        <begin position="1"/>
        <end position="11"/>
    </location>
</feature>
<evidence type="ECO:0000256" key="4">
    <source>
        <dbReference type="ARBA" id="ARBA00022603"/>
    </source>
</evidence>
<dbReference type="GO" id="GO:0005730">
    <property type="term" value="C:nucleolus"/>
    <property type="evidence" value="ECO:0007669"/>
    <property type="project" value="UniProtKB-SubCell"/>
</dbReference>
<dbReference type="InterPro" id="IPR011023">
    <property type="entry name" value="Nop2p"/>
</dbReference>
<dbReference type="GO" id="GO:0000470">
    <property type="term" value="P:maturation of LSU-rRNA"/>
    <property type="evidence" value="ECO:0007669"/>
    <property type="project" value="TreeGrafter"/>
</dbReference>
<feature type="binding site" evidence="9">
    <location>
        <begin position="313"/>
        <end position="319"/>
    </location>
    <ligand>
        <name>S-adenosyl-L-methionine</name>
        <dbReference type="ChEBI" id="CHEBI:59789"/>
    </ligand>
</feature>
<dbReference type="GO" id="GO:0009383">
    <property type="term" value="F:rRNA (cytosine-C5-)-methyltransferase activity"/>
    <property type="evidence" value="ECO:0007669"/>
    <property type="project" value="TreeGrafter"/>
</dbReference>
<dbReference type="NCBIfam" id="TIGR00446">
    <property type="entry name" value="nop2p"/>
    <property type="match status" value="1"/>
</dbReference>
<dbReference type="FunFam" id="3.30.70.1170:FF:000001">
    <property type="entry name" value="Ribosomal RNA methyltransferase Nop2"/>
    <property type="match status" value="1"/>
</dbReference>
<feature type="compositionally biased region" description="Basic and acidic residues" evidence="10">
    <location>
        <begin position="581"/>
        <end position="618"/>
    </location>
</feature>
<evidence type="ECO:0000256" key="5">
    <source>
        <dbReference type="ARBA" id="ARBA00022679"/>
    </source>
</evidence>
<dbReference type="SUPFAM" id="SSF53335">
    <property type="entry name" value="S-adenosyl-L-methionine-dependent methyltransferases"/>
    <property type="match status" value="1"/>
</dbReference>
<dbReference type="PANTHER" id="PTHR22807:SF30">
    <property type="entry name" value="28S RRNA (CYTOSINE(4447)-C(5))-METHYLTRANSFERASE-RELATED"/>
    <property type="match status" value="1"/>
</dbReference>
<name>B8LRU4_PICSI</name>
<feature type="binding site" evidence="9">
    <location>
        <position position="337"/>
    </location>
    <ligand>
        <name>S-adenosyl-L-methionine</name>
        <dbReference type="ChEBI" id="CHEBI:59789"/>
    </ligand>
</feature>
<reference evidence="13" key="2">
    <citation type="submission" date="2009-02" db="EMBL/GenBank/DDBJ databases">
        <title>Full length sequence-verified cDNA sequences from Sitka spruce (Picea sitchensis).</title>
        <authorList>
            <person name="Reid K.E."/>
            <person name="Liao N."/>
            <person name="Ralph S."/>
            <person name="Kolosova N."/>
            <person name="Oddy C."/>
            <person name="Moore R."/>
            <person name="Mayo M."/>
            <person name="Wagner S."/>
            <person name="King J."/>
            <person name="Yanchuk A."/>
            <person name="Holt R."/>
            <person name="Jones S."/>
            <person name="Marra M."/>
            <person name="Ritland C.E."/>
            <person name="Ritland K."/>
            <person name="Bohlmann J."/>
        </authorList>
    </citation>
    <scope>NUCLEOTIDE SEQUENCE</scope>
    <source>
        <tissue evidence="13">Bark</tissue>
    </source>
</reference>
<evidence type="ECO:0000259" key="11">
    <source>
        <dbReference type="PROSITE" id="PS51686"/>
    </source>
</evidence>
<dbReference type="PROSITE" id="PS51686">
    <property type="entry name" value="SAM_MT_RSMB_NOP"/>
    <property type="match status" value="1"/>
</dbReference>
<keyword evidence="8" id="KW-0539">Nucleus</keyword>
<dbReference type="AlphaFoldDB" id="B8LRU4"/>
<feature type="compositionally biased region" description="Acidic residues" evidence="10">
    <location>
        <begin position="83"/>
        <end position="105"/>
    </location>
</feature>
<dbReference type="Gene3D" id="3.40.50.150">
    <property type="entry name" value="Vaccinia Virus protein VP39"/>
    <property type="match status" value="1"/>
</dbReference>
<keyword evidence="3" id="KW-0690">Ribosome biogenesis</keyword>
<feature type="compositionally biased region" description="Polar residues" evidence="10">
    <location>
        <begin position="621"/>
        <end position="631"/>
    </location>
</feature>